<dbReference type="PANTHER" id="PTHR31739">
    <property type="entry name" value="ENT-COPALYL DIPHOSPHATE SYNTHASE, CHLOROPLASTIC"/>
    <property type="match status" value="1"/>
</dbReference>
<dbReference type="Gene3D" id="1.50.10.130">
    <property type="entry name" value="Terpene synthase, N-terminal domain"/>
    <property type="match status" value="1"/>
</dbReference>
<dbReference type="InterPro" id="IPR008949">
    <property type="entry name" value="Isoprenoid_synthase_dom_sf"/>
</dbReference>
<dbReference type="InterPro" id="IPR008930">
    <property type="entry name" value="Terpenoid_cyclase/PrenylTrfase"/>
</dbReference>
<dbReference type="EMBL" id="RWGY01000013">
    <property type="protein sequence ID" value="TVU23458.1"/>
    <property type="molecule type" value="Genomic_DNA"/>
</dbReference>
<comment type="caution">
    <text evidence="1">The sequence shown here is derived from an EMBL/GenBank/DDBJ whole genome shotgun (WGS) entry which is preliminary data.</text>
</comment>
<dbReference type="InterPro" id="IPR036965">
    <property type="entry name" value="Terpene_synth_N_sf"/>
</dbReference>
<evidence type="ECO:0000313" key="1">
    <source>
        <dbReference type="EMBL" id="TVU23458.1"/>
    </source>
</evidence>
<dbReference type="GO" id="GO:0010333">
    <property type="term" value="F:terpene synthase activity"/>
    <property type="evidence" value="ECO:0007669"/>
    <property type="project" value="InterPro"/>
</dbReference>
<feature type="non-terminal residue" evidence="1">
    <location>
        <position position="1"/>
    </location>
</feature>
<dbReference type="SUPFAM" id="SSF48576">
    <property type="entry name" value="Terpenoid synthases"/>
    <property type="match status" value="1"/>
</dbReference>
<name>A0A5J9UJJ9_9POAL</name>
<dbReference type="Proteomes" id="UP000324897">
    <property type="component" value="Chromosome 2"/>
</dbReference>
<dbReference type="AlphaFoldDB" id="A0A5J9UJJ9"/>
<keyword evidence="2" id="KW-1185">Reference proteome</keyword>
<dbReference type="OrthoDB" id="2343925at2759"/>
<dbReference type="PANTHER" id="PTHR31739:SF45">
    <property type="entry name" value="ENT-COPALYL DIPHOSPHATE SYNTHASE AN1, CHLOROPLASTIC"/>
    <property type="match status" value="1"/>
</dbReference>
<dbReference type="GO" id="GO:0000287">
    <property type="term" value="F:magnesium ion binding"/>
    <property type="evidence" value="ECO:0007669"/>
    <property type="project" value="TreeGrafter"/>
</dbReference>
<dbReference type="InterPro" id="IPR050148">
    <property type="entry name" value="Terpene_synthase-like"/>
</dbReference>
<dbReference type="GO" id="GO:0009507">
    <property type="term" value="C:chloroplast"/>
    <property type="evidence" value="ECO:0007669"/>
    <property type="project" value="TreeGrafter"/>
</dbReference>
<proteinExistence type="predicted"/>
<accession>A0A5J9UJJ9</accession>
<reference evidence="1 2" key="1">
    <citation type="journal article" date="2019" name="Sci. Rep.">
        <title>A high-quality genome of Eragrostis curvula grass provides insights into Poaceae evolution and supports new strategies to enhance forage quality.</title>
        <authorList>
            <person name="Carballo J."/>
            <person name="Santos B.A.C.M."/>
            <person name="Zappacosta D."/>
            <person name="Garbus I."/>
            <person name="Selva J.P."/>
            <person name="Gallo C.A."/>
            <person name="Diaz A."/>
            <person name="Albertini E."/>
            <person name="Caccamo M."/>
            <person name="Echenique V."/>
        </authorList>
    </citation>
    <scope>NUCLEOTIDE SEQUENCE [LARGE SCALE GENOMIC DNA]</scope>
    <source>
        <strain evidence="2">cv. Victoria</strain>
        <tissue evidence="1">Leaf</tissue>
    </source>
</reference>
<dbReference type="GO" id="GO:0009686">
    <property type="term" value="P:gibberellin biosynthetic process"/>
    <property type="evidence" value="ECO:0007669"/>
    <property type="project" value="TreeGrafter"/>
</dbReference>
<gene>
    <name evidence="1" type="ORF">EJB05_25827</name>
</gene>
<dbReference type="Gramene" id="TVU23458">
    <property type="protein sequence ID" value="TVU23458"/>
    <property type="gene ID" value="EJB05_25827"/>
</dbReference>
<dbReference type="Gene3D" id="1.10.600.10">
    <property type="entry name" value="Farnesyl Diphosphate Synthase"/>
    <property type="match status" value="1"/>
</dbReference>
<dbReference type="SUPFAM" id="SSF48239">
    <property type="entry name" value="Terpenoid cyclases/Protein prenyltransferases"/>
    <property type="match status" value="1"/>
</dbReference>
<organism evidence="1 2">
    <name type="scientific">Eragrostis curvula</name>
    <name type="common">weeping love grass</name>
    <dbReference type="NCBI Taxonomy" id="38414"/>
    <lineage>
        <taxon>Eukaryota</taxon>
        <taxon>Viridiplantae</taxon>
        <taxon>Streptophyta</taxon>
        <taxon>Embryophyta</taxon>
        <taxon>Tracheophyta</taxon>
        <taxon>Spermatophyta</taxon>
        <taxon>Magnoliopsida</taxon>
        <taxon>Liliopsida</taxon>
        <taxon>Poales</taxon>
        <taxon>Poaceae</taxon>
        <taxon>PACMAD clade</taxon>
        <taxon>Chloridoideae</taxon>
        <taxon>Eragrostideae</taxon>
        <taxon>Eragrostidinae</taxon>
        <taxon>Eragrostis</taxon>
    </lineage>
</organism>
<protein>
    <submittedName>
        <fullName evidence="1">Uncharacterized protein</fullName>
    </submittedName>
</protein>
<evidence type="ECO:0000313" key="2">
    <source>
        <dbReference type="Proteomes" id="UP000324897"/>
    </source>
</evidence>
<sequence>MYNLNRASQISFPGEDILQRARIFSYDFLRQREARGMLHDKWIIVKDLAAEVQYTLDFPWYASLPRVEARIYLDQYGGNDDVWIGKTFYRMPLVNNNVYHELARNDFNRCQVVHQLECHGLHMWSLENGLEIFGVTPEDILRAYFLAAACTFEPYRAAERLAWARAILLANTISEHFHNNLHDKKRLECFVHCLFEETDVLWKERNLKDAIITKALSQLIDLMAREAQPVHGGQNYTHNLLRLAWTQWMMQKIDKEKEKYSKSNVKGPRHMVHDGQTCLLLFQIIEICAGRIGESSSMINNKDNDHFIQLCCSVCDYINHKVLLSQDTESNEAALKCIDKEIDWAMQELAQCLLLRSDECMRNRMTKQTLWNIVRSSYYATHCPSYMMDRHVSKVIFEPV</sequence>